<dbReference type="EMBL" id="ML735692">
    <property type="protein sequence ID" value="KAE8422868.1"/>
    <property type="molecule type" value="Genomic_DNA"/>
</dbReference>
<gene>
    <name evidence="2" type="ORF">BDV36DRAFT_279683</name>
</gene>
<dbReference type="InterPro" id="IPR002575">
    <property type="entry name" value="Aminoglycoside_PTrfase"/>
</dbReference>
<keyword evidence="3" id="KW-1185">Reference proteome</keyword>
<sequence>MPSRGTHVMKYREGLHNKAFLLMLNDGSEVVARLPNPNARPPVFTTASEVATMEYVREILGLPAPRVLRWSSDSSNPVGSEYIIMEKAKGIPLGDTWYQLSTISKHKFIKQVVELEIKLAAKFCIGPVVDPILWSDERAELGLNRGSCKPSSSLIGTNERTWAMQYAKPRMNYYRSNTNSEMPDEYIDLIEKYLLVVPHLTQCEPDCADLLQPMLWHNDLHLNSIYVDLNTETITDIIDWQSTTVAPLLLQAKVPRMARHITPLPLGWTLSQKDKLKADRLYESALCHKYHEVCTAKKNPRHYAALSHNDTWKSPLILPMKSISGAWSSREMQPVADYPISFTEEERNLNNEEMENRDYIEGLMEEFQDAGILPSDGIVDPEDYEVVQKTNGAQKEKFMSLAEDEEQREWMDKIWPYQDRPSEA</sequence>
<dbReference type="Pfam" id="PF01636">
    <property type="entry name" value="APH"/>
    <property type="match status" value="1"/>
</dbReference>
<dbReference type="InterPro" id="IPR051035">
    <property type="entry name" value="Mito_inheritance_9"/>
</dbReference>
<protein>
    <submittedName>
        <fullName evidence="2">Kinase-like domain-containing protein</fullName>
    </submittedName>
</protein>
<dbReference type="SUPFAM" id="SSF56112">
    <property type="entry name" value="Protein kinase-like (PK-like)"/>
    <property type="match status" value="1"/>
</dbReference>
<dbReference type="InterPro" id="IPR011009">
    <property type="entry name" value="Kinase-like_dom_sf"/>
</dbReference>
<reference evidence="2 3" key="1">
    <citation type="submission" date="2019-04" db="EMBL/GenBank/DDBJ databases">
        <authorList>
            <consortium name="DOE Joint Genome Institute"/>
            <person name="Mondo S."/>
            <person name="Kjaerbolling I."/>
            <person name="Vesth T."/>
            <person name="Frisvad J.C."/>
            <person name="Nybo J.L."/>
            <person name="Theobald S."/>
            <person name="Kildgaard S."/>
            <person name="Isbrandt T."/>
            <person name="Kuo A."/>
            <person name="Sato A."/>
            <person name="Lyhne E.K."/>
            <person name="Kogle M.E."/>
            <person name="Wiebenga A."/>
            <person name="Kun R.S."/>
            <person name="Lubbers R.J."/>
            <person name="Makela M.R."/>
            <person name="Barry K."/>
            <person name="Chovatia M."/>
            <person name="Clum A."/>
            <person name="Daum C."/>
            <person name="Haridas S."/>
            <person name="He G."/>
            <person name="LaButti K."/>
            <person name="Lipzen A."/>
            <person name="Riley R."/>
            <person name="Salamov A."/>
            <person name="Simmons B.A."/>
            <person name="Magnuson J.K."/>
            <person name="Henrissat B."/>
            <person name="Mortensen U.H."/>
            <person name="Larsen T.O."/>
            <person name="Devries R.P."/>
            <person name="Grigoriev I.V."/>
            <person name="Machida M."/>
            <person name="Baker S.E."/>
            <person name="Andersen M.R."/>
            <person name="Cantor M.N."/>
            <person name="Hua S.X."/>
        </authorList>
    </citation>
    <scope>NUCLEOTIDE SEQUENCE [LARGE SCALE GENOMIC DNA]</scope>
    <source>
        <strain evidence="2 3">CBS 117616</strain>
    </source>
</reference>
<evidence type="ECO:0000313" key="2">
    <source>
        <dbReference type="EMBL" id="KAE8422868.1"/>
    </source>
</evidence>
<dbReference type="Proteomes" id="UP000325395">
    <property type="component" value="Unassembled WGS sequence"/>
</dbReference>
<dbReference type="PANTHER" id="PTHR36091:SF2">
    <property type="entry name" value="AMINOGLYCOSIDE PHOSPHOTRANSFERASE DOMAIN-CONTAINING PROTEIN"/>
    <property type="match status" value="1"/>
</dbReference>
<dbReference type="PANTHER" id="PTHR36091">
    <property type="entry name" value="ALTERED INHERITANCE OF MITOCHONDRIA PROTEIN 9, MITOCHONDRIAL"/>
    <property type="match status" value="1"/>
</dbReference>
<organism evidence="2 3">
    <name type="scientific">Aspergillus pseudocaelatus</name>
    <dbReference type="NCBI Taxonomy" id="1825620"/>
    <lineage>
        <taxon>Eukaryota</taxon>
        <taxon>Fungi</taxon>
        <taxon>Dikarya</taxon>
        <taxon>Ascomycota</taxon>
        <taxon>Pezizomycotina</taxon>
        <taxon>Eurotiomycetes</taxon>
        <taxon>Eurotiomycetidae</taxon>
        <taxon>Eurotiales</taxon>
        <taxon>Aspergillaceae</taxon>
        <taxon>Aspergillus</taxon>
        <taxon>Aspergillus subgen. Circumdati</taxon>
    </lineage>
</organism>
<feature type="domain" description="Aminoglycoside phosphotransferase" evidence="1">
    <location>
        <begin position="11"/>
        <end position="248"/>
    </location>
</feature>
<proteinExistence type="predicted"/>
<evidence type="ECO:0000259" key="1">
    <source>
        <dbReference type="Pfam" id="PF01636"/>
    </source>
</evidence>
<evidence type="ECO:0000313" key="3">
    <source>
        <dbReference type="Proteomes" id="UP000325395"/>
    </source>
</evidence>
<name>A0ABQ6X1Y2_9EURO</name>
<accession>A0ABQ6X1Y2</accession>